<name>A0A3S9B4A5_9HYPH</name>
<keyword evidence="3" id="KW-1185">Reference proteome</keyword>
<dbReference type="AlphaFoldDB" id="A0A3S9B4A5"/>
<organism evidence="2 3">
    <name type="scientific">Georhizobium profundi</name>
    <dbReference type="NCBI Taxonomy" id="2341112"/>
    <lineage>
        <taxon>Bacteria</taxon>
        <taxon>Pseudomonadati</taxon>
        <taxon>Pseudomonadota</taxon>
        <taxon>Alphaproteobacteria</taxon>
        <taxon>Hyphomicrobiales</taxon>
        <taxon>Rhizobiaceae</taxon>
        <taxon>Georhizobium</taxon>
    </lineage>
</organism>
<dbReference type="CDD" id="cd02252">
    <property type="entry name" value="nylC_like"/>
    <property type="match status" value="1"/>
</dbReference>
<dbReference type="Gene3D" id="3.60.70.12">
    <property type="entry name" value="L-amino peptidase D-ALA esterase/amidase"/>
    <property type="match status" value="1"/>
</dbReference>
<dbReference type="KEGG" id="abaw:D5400_11240"/>
<dbReference type="PANTHER" id="PTHR36512:SF3">
    <property type="entry name" value="BLR5678 PROTEIN"/>
    <property type="match status" value="1"/>
</dbReference>
<comment type="similarity">
    <text evidence="1">Belongs to the peptidase S58 family.</text>
</comment>
<proteinExistence type="inferred from homology"/>
<dbReference type="OrthoDB" id="9808347at2"/>
<dbReference type="InterPro" id="IPR005321">
    <property type="entry name" value="Peptidase_S58_DmpA"/>
</dbReference>
<dbReference type="SUPFAM" id="SSF56266">
    <property type="entry name" value="DmpA/ArgJ-like"/>
    <property type="match status" value="1"/>
</dbReference>
<dbReference type="Proteomes" id="UP000268192">
    <property type="component" value="Chromosome"/>
</dbReference>
<reference evidence="2 3" key="1">
    <citation type="submission" date="2018-09" db="EMBL/GenBank/DDBJ databases">
        <title>Marinorhizobium profundi gen. nov., sp. nov., isolated from a deep-sea sediment sample from the New Britain Trench and proposal of Marinorhizobiaceae fam. nov. in the order Rhizobiales of the class Alphaproteobacteria.</title>
        <authorList>
            <person name="Cao J."/>
        </authorList>
    </citation>
    <scope>NUCLEOTIDE SEQUENCE [LARGE SCALE GENOMIC DNA]</scope>
    <source>
        <strain evidence="2 3">WS11</strain>
    </source>
</reference>
<dbReference type="EMBL" id="CP032509">
    <property type="protein sequence ID" value="AZN71769.1"/>
    <property type="molecule type" value="Genomic_DNA"/>
</dbReference>
<protein>
    <submittedName>
        <fullName evidence="2">S58 family peptidase</fullName>
    </submittedName>
</protein>
<dbReference type="PANTHER" id="PTHR36512">
    <property type="entry name" value="D-AMINOPEPTIDASE"/>
    <property type="match status" value="1"/>
</dbReference>
<evidence type="ECO:0000313" key="2">
    <source>
        <dbReference type="EMBL" id="AZN71769.1"/>
    </source>
</evidence>
<gene>
    <name evidence="2" type="ORF">D5400_11240</name>
</gene>
<dbReference type="GO" id="GO:0004177">
    <property type="term" value="F:aminopeptidase activity"/>
    <property type="evidence" value="ECO:0007669"/>
    <property type="project" value="TreeGrafter"/>
</dbReference>
<evidence type="ECO:0000313" key="3">
    <source>
        <dbReference type="Proteomes" id="UP000268192"/>
    </source>
</evidence>
<dbReference type="InterPro" id="IPR016117">
    <property type="entry name" value="ArgJ-like_dom_sf"/>
</dbReference>
<sequence>MRPGSTNSLTDVSGLLVGNAEDHRLKSGVTVVVCDRPATAAVKILGGAPGTRETDLLEPENTVAAVDAIVLAGGSAFGLDAASGVQARLRETGRGFAVGDHRIPIVPAAILFDLMNGGDKAWGRYPPYRELGYDAAQAAAKTFAIGSAGAGVGALTAGLKGGLGTASTVLSDGTTIAALVAVNAVGSVGFGDRGHFLAAPFEKNGEFGGLGLPATMPQDADHIITKLSTHEPGGATTIAVIATDAVLTKAEAKRLASAAHDGFARAIWPAHTPMDGDLIFALATGTSGRAFADTDAIALCAAASATMARAIARGVYAATPAEGDVLPTWRQKFGDAPR</sequence>
<dbReference type="Pfam" id="PF03576">
    <property type="entry name" value="Peptidase_S58"/>
    <property type="match status" value="1"/>
</dbReference>
<evidence type="ECO:0000256" key="1">
    <source>
        <dbReference type="ARBA" id="ARBA00007068"/>
    </source>
</evidence>
<dbReference type="RefSeq" id="WP_126010089.1">
    <property type="nucleotide sequence ID" value="NZ_CP032509.1"/>
</dbReference>
<accession>A0A3S9B4A5</accession>